<dbReference type="GO" id="GO:0009055">
    <property type="term" value="F:electron transfer activity"/>
    <property type="evidence" value="ECO:0007669"/>
    <property type="project" value="InterPro"/>
</dbReference>
<dbReference type="HOGENOM" id="CLU_060196_1_0_10"/>
<dbReference type="InterPro" id="IPR012255">
    <property type="entry name" value="ETF_b"/>
</dbReference>
<proteinExistence type="inferred from homology"/>
<accession>E4MQU8</accession>
<evidence type="ECO:0000256" key="4">
    <source>
        <dbReference type="ARBA" id="ARBA00022982"/>
    </source>
</evidence>
<dbReference type="InterPro" id="IPR033948">
    <property type="entry name" value="ETF_beta_N"/>
</dbReference>
<dbReference type="PANTHER" id="PTHR21294:SF8">
    <property type="entry name" value="ELECTRON TRANSFER FLAVOPROTEIN SUBUNIT BETA"/>
    <property type="match status" value="1"/>
</dbReference>
<dbReference type="InterPro" id="IPR000049">
    <property type="entry name" value="ET-Flavoprotein_bsu_CS"/>
</dbReference>
<reference evidence="7 8" key="1">
    <citation type="submission" date="2010-10" db="EMBL/GenBank/DDBJ databases">
        <authorList>
            <person name="Muzny D."/>
            <person name="Qin X."/>
            <person name="Deng J."/>
            <person name="Jiang H."/>
            <person name="Liu Y."/>
            <person name="Qu J."/>
            <person name="Song X.-Z."/>
            <person name="Zhang L."/>
            <person name="Thornton R."/>
            <person name="Coyle M."/>
            <person name="Francisco L."/>
            <person name="Jackson L."/>
            <person name="Javaid M."/>
            <person name="Korchina V."/>
            <person name="Kovar C."/>
            <person name="Mata R."/>
            <person name="Mathew T."/>
            <person name="Ngo R."/>
            <person name="Nguyen L."/>
            <person name="Nguyen N."/>
            <person name="Okwuonu G."/>
            <person name="Ongeri F."/>
            <person name="Pham C."/>
            <person name="Simmons D."/>
            <person name="Wilczek-Boney K."/>
            <person name="Hale W."/>
            <person name="Jakkamsetti A."/>
            <person name="Pham P."/>
            <person name="Ruth R."/>
            <person name="San Lucas F."/>
            <person name="Warren J."/>
            <person name="Zhang J."/>
            <person name="Zhao Z."/>
            <person name="Zhou C."/>
            <person name="Zhu D."/>
            <person name="Lee S."/>
            <person name="Bess C."/>
            <person name="Blankenburg K."/>
            <person name="Forbes L."/>
            <person name="Fu Q."/>
            <person name="Gubbala S."/>
            <person name="Hirani K."/>
            <person name="Jayaseelan J.C."/>
            <person name="Lara F."/>
            <person name="Munidasa M."/>
            <person name="Palculict T."/>
            <person name="Patil S."/>
            <person name="Pu L.-L."/>
            <person name="Saada N."/>
            <person name="Tang L."/>
            <person name="Weissenberger G."/>
            <person name="Zhu Y."/>
            <person name="Hemphill L."/>
            <person name="Shang Y."/>
            <person name="Youmans B."/>
            <person name="Ayvaz T."/>
            <person name="Ross M."/>
            <person name="Santibanez J."/>
            <person name="Aqrawi P."/>
            <person name="Gross S."/>
            <person name="Joshi V."/>
            <person name="Fowler G."/>
            <person name="Nazareth L."/>
            <person name="Reid J."/>
            <person name="Worley K."/>
            <person name="Petrosino J."/>
            <person name="Highlander S."/>
            <person name="Gibbs R."/>
        </authorList>
    </citation>
    <scope>NUCLEOTIDE SEQUENCE [LARGE SCALE GENOMIC DNA]</scope>
    <source>
        <strain evidence="7 8">F0287</strain>
    </source>
</reference>
<dbReference type="Gene3D" id="3.40.50.620">
    <property type="entry name" value="HUPs"/>
    <property type="match status" value="1"/>
</dbReference>
<dbReference type="Pfam" id="PF01012">
    <property type="entry name" value="ETF"/>
    <property type="match status" value="1"/>
</dbReference>
<dbReference type="GO" id="GO:0005829">
    <property type="term" value="C:cytosol"/>
    <property type="evidence" value="ECO:0007669"/>
    <property type="project" value="TreeGrafter"/>
</dbReference>
<keyword evidence="4" id="KW-0249">Electron transport</keyword>
<evidence type="ECO:0000256" key="2">
    <source>
        <dbReference type="ARBA" id="ARBA00016797"/>
    </source>
</evidence>
<keyword evidence="3" id="KW-0813">Transport</keyword>
<evidence type="ECO:0000256" key="1">
    <source>
        <dbReference type="ARBA" id="ARBA00007557"/>
    </source>
</evidence>
<comment type="similarity">
    <text evidence="1">Belongs to the ETF beta-subunit/FixA family.</text>
</comment>
<evidence type="ECO:0000259" key="6">
    <source>
        <dbReference type="SMART" id="SM00893"/>
    </source>
</evidence>
<dbReference type="PROSITE" id="PS01065">
    <property type="entry name" value="ETF_BETA"/>
    <property type="match status" value="1"/>
</dbReference>
<dbReference type="PIRSF" id="PIRSF000090">
    <property type="entry name" value="Beta-ETF"/>
    <property type="match status" value="1"/>
</dbReference>
<dbReference type="eggNOG" id="COG2086">
    <property type="taxonomic scope" value="Bacteria"/>
</dbReference>
<evidence type="ECO:0000313" key="8">
    <source>
        <dbReference type="Proteomes" id="UP000005391"/>
    </source>
</evidence>
<name>E4MQU8_CAPOC</name>
<sequence>MHSYTKGSTFTASKITTFWLLIYHFNYIIYKIMKILVCISSVPDTTSKINFTDENKKFDPTGVQFIINPNDEFCLTKAIFLKEKLGATITLVNVGTQETEPVLRKASAIGADDIIRIDATSTDAFFVATQLAKVAKEGNYDLIITGKESIDYNGGMVGGFLAGLLNLPFINKCIGLDINGTEVTAEREIDGGKEKLSATLPLVIAGQKGLTQEKDLRIPNMRNLMAARTKVITVLPAENTDTRVTTIGFEKLPAKKPVKMVSADDLDTLIDLLHNEAKVI</sequence>
<dbReference type="AlphaFoldDB" id="E4MQU8"/>
<organism evidence="7 8">
    <name type="scientific">Capnocytophaga ochracea F0287</name>
    <dbReference type="NCBI Taxonomy" id="873517"/>
    <lineage>
        <taxon>Bacteria</taxon>
        <taxon>Pseudomonadati</taxon>
        <taxon>Bacteroidota</taxon>
        <taxon>Flavobacteriia</taxon>
        <taxon>Flavobacteriales</taxon>
        <taxon>Flavobacteriaceae</taxon>
        <taxon>Capnocytophaga</taxon>
    </lineage>
</organism>
<evidence type="ECO:0000256" key="5">
    <source>
        <dbReference type="ARBA" id="ARBA00042002"/>
    </source>
</evidence>
<evidence type="ECO:0000313" key="7">
    <source>
        <dbReference type="EMBL" id="EFS97846.1"/>
    </source>
</evidence>
<dbReference type="Proteomes" id="UP000005391">
    <property type="component" value="Unassembled WGS sequence"/>
</dbReference>
<dbReference type="InterPro" id="IPR014730">
    <property type="entry name" value="ETF_a/b_N"/>
</dbReference>
<dbReference type="CDD" id="cd01714">
    <property type="entry name" value="ETF_beta"/>
    <property type="match status" value="1"/>
</dbReference>
<dbReference type="InterPro" id="IPR014729">
    <property type="entry name" value="Rossmann-like_a/b/a_fold"/>
</dbReference>
<dbReference type="EMBL" id="AEOH01000020">
    <property type="protein sequence ID" value="EFS97846.1"/>
    <property type="molecule type" value="Genomic_DNA"/>
</dbReference>
<gene>
    <name evidence="7" type="primary">etfB</name>
    <name evidence="7" type="ORF">HMPREF1977_0758</name>
</gene>
<dbReference type="PANTHER" id="PTHR21294">
    <property type="entry name" value="ELECTRON TRANSFER FLAVOPROTEIN BETA-SUBUNIT"/>
    <property type="match status" value="1"/>
</dbReference>
<protein>
    <recommendedName>
        <fullName evidence="2">Electron transfer flavoprotein subunit beta</fullName>
    </recommendedName>
    <alternativeName>
        <fullName evidence="5">Electron transfer flavoprotein small subunit</fullName>
    </alternativeName>
</protein>
<dbReference type="SUPFAM" id="SSF52402">
    <property type="entry name" value="Adenine nucleotide alpha hydrolases-like"/>
    <property type="match status" value="1"/>
</dbReference>
<evidence type="ECO:0000256" key="3">
    <source>
        <dbReference type="ARBA" id="ARBA00022448"/>
    </source>
</evidence>
<comment type="caution">
    <text evidence="7">The sequence shown here is derived from an EMBL/GenBank/DDBJ whole genome shotgun (WGS) entry which is preliminary data.</text>
</comment>
<dbReference type="SMART" id="SM00893">
    <property type="entry name" value="ETF"/>
    <property type="match status" value="1"/>
</dbReference>
<feature type="domain" description="Electron transfer flavoprotein alpha/beta-subunit N-terminal" evidence="6">
    <location>
        <begin position="55"/>
        <end position="244"/>
    </location>
</feature>